<feature type="region of interest" description="Disordered" evidence="1">
    <location>
        <begin position="58"/>
        <end position="85"/>
    </location>
</feature>
<proteinExistence type="predicted"/>
<accession>A0AAW0FGP4</accession>
<comment type="caution">
    <text evidence="3">The sequence shown here is derived from an EMBL/GenBank/DDBJ whole genome shotgun (WGS) entry which is preliminary data.</text>
</comment>
<dbReference type="EMBL" id="JASBNA010000053">
    <property type="protein sequence ID" value="KAK7679946.1"/>
    <property type="molecule type" value="Genomic_DNA"/>
</dbReference>
<dbReference type="Gene3D" id="1.20.1280.50">
    <property type="match status" value="1"/>
</dbReference>
<sequence>MVSSVEIRQSCLIRRISETPGSVPKCHCHQLDNKIAHHGQPHVPLKPRTLRRLLMARPHKKPTKSKDAGPEPHAAVPSISSTRRQYIRGRKGGLKDMPQMPLDILFEIFSHMKPRDLLNLSRTSKPFRQLLMSRASALLWKNSRKNVPGLPDCPSFLSEPAYANLCFDSHCHRCLKLTAQTIYWEVEARYCSPCTWVFFHAIRYDARVNLQSFNEGRSLPIPYEIIGENVPGPSSVLDHHKPTIEAFKRLWPKLIHPEQRNEALAKLKTRKDERAKFARACTAWLSRCKDDRREELKQLREDRKAETCHRLDKLGYGEDLKFSDEFYKYQEHPLWEMPNIIQPKPWTDRTWKKLEGKILEVMNIARTERLFAIRKAAIEPRVKLLEEALVPWRISVGVISPHTHGFLFIPEVRSLIDVPPNEKFSVSITRKELKKLEPVFYRYLKAWKQEGLETIANLVSIGLSLPLSTDLCALAVSQFVICSQCSKPISFPKVLVHRCMSGTRFSREAHEDTYESVITNLAYRSMVPTLKYLTFANDLVNVIVACGQDPATVTADEMEALDVRLECQACRTEGFLDVFNWRLAFEHSQDRWSHKPPFAKYKDPPVWQQTPLTYLPLVKELESNVISNDERSKQEGYQVQWFCAHCPRNLDFDMWYSEGRYEMRSRVIRHLTTFHAIESPAGNDYYVNPWYDSGLPCVTLVFKNPGRVEHKLANGTAKIVDPLPADESCQRSS</sequence>
<dbReference type="Pfam" id="PF00646">
    <property type="entry name" value="F-box"/>
    <property type="match status" value="1"/>
</dbReference>
<dbReference type="InterPro" id="IPR001810">
    <property type="entry name" value="F-box_dom"/>
</dbReference>
<dbReference type="CDD" id="cd09917">
    <property type="entry name" value="F-box_SF"/>
    <property type="match status" value="1"/>
</dbReference>
<reference evidence="3 4" key="1">
    <citation type="submission" date="2022-09" db="EMBL/GenBank/DDBJ databases">
        <authorList>
            <person name="Palmer J.M."/>
        </authorList>
    </citation>
    <scope>NUCLEOTIDE SEQUENCE [LARGE SCALE GENOMIC DNA]</scope>
    <source>
        <strain evidence="3 4">DSM 7382</strain>
    </source>
</reference>
<organism evidence="3 4">
    <name type="scientific">Cerrena zonata</name>
    <dbReference type="NCBI Taxonomy" id="2478898"/>
    <lineage>
        <taxon>Eukaryota</taxon>
        <taxon>Fungi</taxon>
        <taxon>Dikarya</taxon>
        <taxon>Basidiomycota</taxon>
        <taxon>Agaricomycotina</taxon>
        <taxon>Agaricomycetes</taxon>
        <taxon>Polyporales</taxon>
        <taxon>Cerrenaceae</taxon>
        <taxon>Cerrena</taxon>
    </lineage>
</organism>
<name>A0AAW0FGP4_9APHY</name>
<protein>
    <recommendedName>
        <fullName evidence="2">F-box domain-containing protein</fullName>
    </recommendedName>
</protein>
<evidence type="ECO:0000256" key="1">
    <source>
        <dbReference type="SAM" id="MobiDB-lite"/>
    </source>
</evidence>
<dbReference type="AlphaFoldDB" id="A0AAW0FGP4"/>
<dbReference type="PROSITE" id="PS50181">
    <property type="entry name" value="FBOX"/>
    <property type="match status" value="1"/>
</dbReference>
<dbReference type="SUPFAM" id="SSF81383">
    <property type="entry name" value="F-box domain"/>
    <property type="match status" value="1"/>
</dbReference>
<dbReference type="InterPro" id="IPR036047">
    <property type="entry name" value="F-box-like_dom_sf"/>
</dbReference>
<dbReference type="Proteomes" id="UP001385951">
    <property type="component" value="Unassembled WGS sequence"/>
</dbReference>
<evidence type="ECO:0000259" key="2">
    <source>
        <dbReference type="PROSITE" id="PS50181"/>
    </source>
</evidence>
<gene>
    <name evidence="3" type="ORF">QCA50_016892</name>
</gene>
<evidence type="ECO:0000313" key="4">
    <source>
        <dbReference type="Proteomes" id="UP001385951"/>
    </source>
</evidence>
<keyword evidence="4" id="KW-1185">Reference proteome</keyword>
<dbReference type="SMART" id="SM00256">
    <property type="entry name" value="FBOX"/>
    <property type="match status" value="1"/>
</dbReference>
<feature type="domain" description="F-box" evidence="2">
    <location>
        <begin position="94"/>
        <end position="143"/>
    </location>
</feature>
<evidence type="ECO:0000313" key="3">
    <source>
        <dbReference type="EMBL" id="KAK7679946.1"/>
    </source>
</evidence>